<keyword evidence="3" id="KW-1185">Reference proteome</keyword>
<reference evidence="2" key="2">
    <citation type="submission" date="2023-01" db="EMBL/GenBank/DDBJ databases">
        <title>Draft genome sequence of Portibacter lacus strain NBRC 108769.</title>
        <authorList>
            <person name="Sun Q."/>
            <person name="Mori K."/>
        </authorList>
    </citation>
    <scope>NUCLEOTIDE SEQUENCE</scope>
    <source>
        <strain evidence="2">NBRC 108769</strain>
    </source>
</reference>
<sequence>MGDQKDHVTIQKKDVESASQEVETQNYEMATESIAPPSLQLKAEETKEDKDVEKSSEGESAFQFSLDGPPDNPSNESSRTFGSDTVQGKGIAEPFKIPIIQKKEVQPQVDRDTQKQSFKL</sequence>
<evidence type="ECO:0000313" key="3">
    <source>
        <dbReference type="Proteomes" id="UP001156666"/>
    </source>
</evidence>
<proteinExistence type="predicted"/>
<dbReference type="RefSeq" id="WP_235291117.1">
    <property type="nucleotide sequence ID" value="NZ_BSOH01000007.1"/>
</dbReference>
<feature type="compositionally biased region" description="Polar residues" evidence="1">
    <location>
        <begin position="73"/>
        <end position="86"/>
    </location>
</feature>
<comment type="caution">
    <text evidence="2">The sequence shown here is derived from an EMBL/GenBank/DDBJ whole genome shotgun (WGS) entry which is preliminary data.</text>
</comment>
<feature type="region of interest" description="Disordered" evidence="1">
    <location>
        <begin position="1"/>
        <end position="97"/>
    </location>
</feature>
<evidence type="ECO:0000313" key="2">
    <source>
        <dbReference type="EMBL" id="GLR16693.1"/>
    </source>
</evidence>
<dbReference type="AlphaFoldDB" id="A0AA37WDB7"/>
<dbReference type="Proteomes" id="UP001156666">
    <property type="component" value="Unassembled WGS sequence"/>
</dbReference>
<organism evidence="2 3">
    <name type="scientific">Portibacter lacus</name>
    <dbReference type="NCBI Taxonomy" id="1099794"/>
    <lineage>
        <taxon>Bacteria</taxon>
        <taxon>Pseudomonadati</taxon>
        <taxon>Bacteroidota</taxon>
        <taxon>Saprospiria</taxon>
        <taxon>Saprospirales</taxon>
        <taxon>Haliscomenobacteraceae</taxon>
        <taxon>Portibacter</taxon>
    </lineage>
</organism>
<dbReference type="EMBL" id="BSOH01000007">
    <property type="protein sequence ID" value="GLR16693.1"/>
    <property type="molecule type" value="Genomic_DNA"/>
</dbReference>
<feature type="compositionally biased region" description="Basic and acidic residues" evidence="1">
    <location>
        <begin position="42"/>
        <end position="57"/>
    </location>
</feature>
<name>A0AA37WDB7_9BACT</name>
<feature type="compositionally biased region" description="Polar residues" evidence="1">
    <location>
        <begin position="17"/>
        <end position="28"/>
    </location>
</feature>
<evidence type="ECO:0000256" key="1">
    <source>
        <dbReference type="SAM" id="MobiDB-lite"/>
    </source>
</evidence>
<reference evidence="2" key="1">
    <citation type="journal article" date="2014" name="Int. J. Syst. Evol. Microbiol.">
        <title>Complete genome sequence of Corynebacterium casei LMG S-19264T (=DSM 44701T), isolated from a smear-ripened cheese.</title>
        <authorList>
            <consortium name="US DOE Joint Genome Institute (JGI-PGF)"/>
            <person name="Walter F."/>
            <person name="Albersmeier A."/>
            <person name="Kalinowski J."/>
            <person name="Ruckert C."/>
        </authorList>
    </citation>
    <scope>NUCLEOTIDE SEQUENCE</scope>
    <source>
        <strain evidence="2">NBRC 108769</strain>
    </source>
</reference>
<accession>A0AA37WDB7</accession>
<gene>
    <name evidence="2" type="ORF">GCM10007940_13080</name>
</gene>
<feature type="compositionally biased region" description="Basic and acidic residues" evidence="1">
    <location>
        <begin position="1"/>
        <end position="16"/>
    </location>
</feature>
<protein>
    <submittedName>
        <fullName evidence="2">Uncharacterized protein</fullName>
    </submittedName>
</protein>